<dbReference type="PANTHER" id="PTHR43611">
    <property type="entry name" value="ALPHA-D-GLUCOSE 1-PHOSPHATE PHOSPHATASE"/>
    <property type="match status" value="1"/>
</dbReference>
<dbReference type="Proteomes" id="UP000254765">
    <property type="component" value="Unassembled WGS sequence"/>
</dbReference>
<dbReference type="SUPFAM" id="SSF56784">
    <property type="entry name" value="HAD-like"/>
    <property type="match status" value="1"/>
</dbReference>
<dbReference type="NCBIfam" id="TIGR01509">
    <property type="entry name" value="HAD-SF-IA-v3"/>
    <property type="match status" value="1"/>
</dbReference>
<evidence type="ECO:0000313" key="2">
    <source>
        <dbReference type="EMBL" id="SUI42215.1"/>
    </source>
</evidence>
<gene>
    <name evidence="2" type="primary">yihX</name>
    <name evidence="2" type="ORF">NCTC10211_01175</name>
</gene>
<dbReference type="Gene3D" id="3.40.50.1000">
    <property type="entry name" value="HAD superfamily/HAD-like"/>
    <property type="match status" value="1"/>
</dbReference>
<dbReference type="InterPro" id="IPR036412">
    <property type="entry name" value="HAD-like_sf"/>
</dbReference>
<organism evidence="2 3">
    <name type="scientific">Serratia marcescens</name>
    <dbReference type="NCBI Taxonomy" id="615"/>
    <lineage>
        <taxon>Bacteria</taxon>
        <taxon>Pseudomonadati</taxon>
        <taxon>Pseudomonadota</taxon>
        <taxon>Gammaproteobacteria</taxon>
        <taxon>Enterobacterales</taxon>
        <taxon>Yersiniaceae</taxon>
        <taxon>Serratia</taxon>
    </lineage>
</organism>
<dbReference type="NCBIfam" id="NF006991">
    <property type="entry name" value="PRK09456.1"/>
    <property type="match status" value="1"/>
</dbReference>
<dbReference type="Pfam" id="PF00702">
    <property type="entry name" value="Hydrolase"/>
    <property type="match status" value="1"/>
</dbReference>
<dbReference type="InterPro" id="IPR023198">
    <property type="entry name" value="PGP-like_dom2"/>
</dbReference>
<dbReference type="EMBL" id="UGYK01000002">
    <property type="protein sequence ID" value="SUI42215.1"/>
    <property type="molecule type" value="Genomic_DNA"/>
</dbReference>
<sequence length="227" mass="25361">MLYIFDLGNVIVDIDFKRVLGVWSNLSGTPLAVLSDRFAMGEVFQQHERGEISDEDFAGKLCDEMGIALSFEQFATGWQAVFVALRPEVIDIMQRLRNEGHRVVVLSNTNRLHCNYWPQHYPEVAAAADHLYLSQDLGMRKPEADIYQHVLAAENTAAADAVFFDDHPANVLAAQALGIKTVHVTDRDVVPAYFCPMSAGRVKLKAYQRTSRSDHVVFPPQEAAPCD</sequence>
<keyword evidence="2" id="KW-0378">Hydrolase</keyword>
<evidence type="ECO:0000313" key="3">
    <source>
        <dbReference type="Proteomes" id="UP000254765"/>
    </source>
</evidence>
<dbReference type="PRINTS" id="PR00413">
    <property type="entry name" value="HADHALOGNASE"/>
</dbReference>
<dbReference type="GO" id="GO:0016787">
    <property type="term" value="F:hydrolase activity"/>
    <property type="evidence" value="ECO:0007669"/>
    <property type="project" value="UniProtKB-KW"/>
</dbReference>
<dbReference type="InterPro" id="IPR023214">
    <property type="entry name" value="HAD_sf"/>
</dbReference>
<dbReference type="CDD" id="cd02603">
    <property type="entry name" value="HAD_sEH-N_like"/>
    <property type="match status" value="1"/>
</dbReference>
<protein>
    <submittedName>
        <fullName evidence="2">Phosphatase yihX</fullName>
        <ecNumber evidence="2">3.1.3.-</ecNumber>
    </submittedName>
</protein>
<keyword evidence="1" id="KW-0479">Metal-binding</keyword>
<evidence type="ECO:0000256" key="1">
    <source>
        <dbReference type="ARBA" id="ARBA00022723"/>
    </source>
</evidence>
<dbReference type="SFLD" id="SFLDS00003">
    <property type="entry name" value="Haloacid_Dehalogenase"/>
    <property type="match status" value="1"/>
</dbReference>
<dbReference type="GO" id="GO:0046872">
    <property type="term" value="F:metal ion binding"/>
    <property type="evidence" value="ECO:0007669"/>
    <property type="project" value="UniProtKB-KW"/>
</dbReference>
<reference evidence="2 3" key="1">
    <citation type="submission" date="2018-06" db="EMBL/GenBank/DDBJ databases">
        <authorList>
            <consortium name="Pathogen Informatics"/>
            <person name="Doyle S."/>
        </authorList>
    </citation>
    <scope>NUCLEOTIDE SEQUENCE [LARGE SCALE GENOMIC DNA]</scope>
    <source>
        <strain evidence="2 3">NCTC10211</strain>
    </source>
</reference>
<dbReference type="AlphaFoldDB" id="A0A379YAP8"/>
<dbReference type="PANTHER" id="PTHR43611:SF3">
    <property type="entry name" value="FLAVIN MONONUCLEOTIDE HYDROLASE 1, CHLOROPLATIC"/>
    <property type="match status" value="1"/>
</dbReference>
<proteinExistence type="predicted"/>
<dbReference type="Gene3D" id="1.10.150.240">
    <property type="entry name" value="Putative phosphatase, domain 2"/>
    <property type="match status" value="1"/>
</dbReference>
<name>A0A379YAP8_SERMA</name>
<accession>A0A379YAP8</accession>
<dbReference type="InterPro" id="IPR006439">
    <property type="entry name" value="HAD-SF_hydro_IA"/>
</dbReference>
<dbReference type="EC" id="3.1.3.-" evidence="2"/>
<dbReference type="SFLD" id="SFLDG01129">
    <property type="entry name" value="C1.5:_HAD__Beta-PGM__Phosphata"/>
    <property type="match status" value="1"/>
</dbReference>